<keyword evidence="2" id="KW-1185">Reference proteome</keyword>
<dbReference type="Proteomes" id="UP000789759">
    <property type="component" value="Unassembled WGS sequence"/>
</dbReference>
<name>A0A9N9NVK8_9GLOM</name>
<feature type="non-terminal residue" evidence="1">
    <location>
        <position position="1"/>
    </location>
</feature>
<dbReference type="EMBL" id="CAJVQA010020639">
    <property type="protein sequence ID" value="CAG8764789.1"/>
    <property type="molecule type" value="Genomic_DNA"/>
</dbReference>
<reference evidence="1" key="1">
    <citation type="submission" date="2021-06" db="EMBL/GenBank/DDBJ databases">
        <authorList>
            <person name="Kallberg Y."/>
            <person name="Tangrot J."/>
            <person name="Rosling A."/>
        </authorList>
    </citation>
    <scope>NUCLEOTIDE SEQUENCE</scope>
    <source>
        <strain evidence="1">FL966</strain>
    </source>
</reference>
<sequence length="110" mass="12876">MKNQVEKEAVKNYPPPTIVNAIKEYAAEEFDLEDSIREFIKLDVEEFITFLKNKGYQVEHYEVFHQSTYEACHKVIDLDMKKRSDAEYAAFEFCTKQISVSGIDDEILTQ</sequence>
<evidence type="ECO:0000313" key="1">
    <source>
        <dbReference type="EMBL" id="CAG8764789.1"/>
    </source>
</evidence>
<comment type="caution">
    <text evidence="1">The sequence shown here is derived from an EMBL/GenBank/DDBJ whole genome shotgun (WGS) entry which is preliminary data.</text>
</comment>
<dbReference type="AlphaFoldDB" id="A0A9N9NVK8"/>
<gene>
    <name evidence="1" type="ORF">CPELLU_LOCUS15522</name>
</gene>
<accession>A0A9N9NVK8</accession>
<proteinExistence type="predicted"/>
<dbReference type="OrthoDB" id="2439448at2759"/>
<protein>
    <submittedName>
        <fullName evidence="1">3488_t:CDS:1</fullName>
    </submittedName>
</protein>
<evidence type="ECO:0000313" key="2">
    <source>
        <dbReference type="Proteomes" id="UP000789759"/>
    </source>
</evidence>
<organism evidence="1 2">
    <name type="scientific">Cetraspora pellucida</name>
    <dbReference type="NCBI Taxonomy" id="1433469"/>
    <lineage>
        <taxon>Eukaryota</taxon>
        <taxon>Fungi</taxon>
        <taxon>Fungi incertae sedis</taxon>
        <taxon>Mucoromycota</taxon>
        <taxon>Glomeromycotina</taxon>
        <taxon>Glomeromycetes</taxon>
        <taxon>Diversisporales</taxon>
        <taxon>Gigasporaceae</taxon>
        <taxon>Cetraspora</taxon>
    </lineage>
</organism>